<comment type="catalytic activity">
    <reaction evidence="1">
        <text>D-glucuronate = D-fructuronate</text>
        <dbReference type="Rhea" id="RHEA:13049"/>
        <dbReference type="ChEBI" id="CHEBI:58720"/>
        <dbReference type="ChEBI" id="CHEBI:59863"/>
        <dbReference type="EC" id="5.3.1.12"/>
    </reaction>
</comment>
<dbReference type="Pfam" id="PF02614">
    <property type="entry name" value="UxaC"/>
    <property type="match status" value="1"/>
</dbReference>
<dbReference type="Gene3D" id="1.10.2020.10">
    <property type="entry name" value="uronate isomerase, domain 2, chain A"/>
    <property type="match status" value="1"/>
</dbReference>
<evidence type="ECO:0000256" key="4">
    <source>
        <dbReference type="ARBA" id="ARBA00012546"/>
    </source>
</evidence>
<evidence type="ECO:0000256" key="3">
    <source>
        <dbReference type="ARBA" id="ARBA00008397"/>
    </source>
</evidence>
<evidence type="ECO:0000256" key="6">
    <source>
        <dbReference type="ARBA" id="ARBA00023235"/>
    </source>
</evidence>
<comment type="pathway">
    <text evidence="2">Carbohydrate metabolism; pentose and glucuronate interconversion.</text>
</comment>
<dbReference type="EMBL" id="UAWC01000001">
    <property type="protein sequence ID" value="SQB33564.1"/>
    <property type="molecule type" value="Genomic_DNA"/>
</dbReference>
<dbReference type="SUPFAM" id="SSF51556">
    <property type="entry name" value="Metallo-dependent hydrolases"/>
    <property type="match status" value="1"/>
</dbReference>
<sequence>MKTFMDENFLLLNDTAISLYYDYAKNMPIIDYHCHLNPKEIYENKKFKNITEVWLYGDHYKWRAMRSNGIDEKYITGDSSDYDKFLSWAKTIPMAIGNPLYNWTHLELKRFFGIDDILNEKTAPKIWEKTNKLISGEGFTARELIKKSNVKVIFTTDDPVDMLEYHKKIKECNDFDVKVLPTFRPDKALQIEKHTFQSWIKKLSEV</sequence>
<dbReference type="PANTHER" id="PTHR30068">
    <property type="entry name" value="URONATE ISOMERASE"/>
    <property type="match status" value="1"/>
</dbReference>
<dbReference type="Gene3D" id="3.20.20.140">
    <property type="entry name" value="Metal-dependent hydrolases"/>
    <property type="match status" value="1"/>
</dbReference>
<dbReference type="PANTHER" id="PTHR30068:SF4">
    <property type="entry name" value="URONATE ISOMERASE"/>
    <property type="match status" value="1"/>
</dbReference>
<evidence type="ECO:0000256" key="2">
    <source>
        <dbReference type="ARBA" id="ARBA00004892"/>
    </source>
</evidence>
<evidence type="ECO:0000313" key="7">
    <source>
        <dbReference type="EMBL" id="SQB33564.1"/>
    </source>
</evidence>
<dbReference type="GO" id="GO:0008880">
    <property type="term" value="F:glucuronate isomerase activity"/>
    <property type="evidence" value="ECO:0007669"/>
    <property type="project" value="UniProtKB-EC"/>
</dbReference>
<accession>A0A2X2VYR9</accession>
<evidence type="ECO:0000313" key="8">
    <source>
        <dbReference type="Proteomes" id="UP000250223"/>
    </source>
</evidence>
<reference evidence="7 8" key="1">
    <citation type="submission" date="2018-06" db="EMBL/GenBank/DDBJ databases">
        <authorList>
            <consortium name="Pathogen Informatics"/>
            <person name="Doyle S."/>
        </authorList>
    </citation>
    <scope>NUCLEOTIDE SEQUENCE [LARGE SCALE GENOMIC DNA]</scope>
    <source>
        <strain evidence="7 8">NCTC13028</strain>
    </source>
</reference>
<dbReference type="GO" id="GO:0019698">
    <property type="term" value="P:D-galacturonate catabolic process"/>
    <property type="evidence" value="ECO:0007669"/>
    <property type="project" value="TreeGrafter"/>
</dbReference>
<dbReference type="AlphaFoldDB" id="A0A2X2VYR9"/>
<dbReference type="InterPro" id="IPR003766">
    <property type="entry name" value="Uronate_isomerase"/>
</dbReference>
<evidence type="ECO:0000256" key="5">
    <source>
        <dbReference type="ARBA" id="ARBA00020555"/>
    </source>
</evidence>
<dbReference type="EC" id="5.3.1.12" evidence="4"/>
<name>A0A2X2VYR9_CLOCO</name>
<comment type="similarity">
    <text evidence="3">Belongs to the metallo-dependent hydrolases superfamily. Uronate isomerase family.</text>
</comment>
<dbReference type="UniPathway" id="UPA00246"/>
<dbReference type="Proteomes" id="UP000250223">
    <property type="component" value="Unassembled WGS sequence"/>
</dbReference>
<gene>
    <name evidence="7" type="primary">uxaC3</name>
    <name evidence="7" type="ORF">NCTC13028_00559</name>
</gene>
<dbReference type="GO" id="GO:0042840">
    <property type="term" value="P:D-glucuronate catabolic process"/>
    <property type="evidence" value="ECO:0007669"/>
    <property type="project" value="TreeGrafter"/>
</dbReference>
<organism evidence="7 8">
    <name type="scientific">Clostridium cochlearium</name>
    <dbReference type="NCBI Taxonomy" id="1494"/>
    <lineage>
        <taxon>Bacteria</taxon>
        <taxon>Bacillati</taxon>
        <taxon>Bacillota</taxon>
        <taxon>Clostridia</taxon>
        <taxon>Eubacteriales</taxon>
        <taxon>Clostridiaceae</taxon>
        <taxon>Clostridium</taxon>
    </lineage>
</organism>
<keyword evidence="6 7" id="KW-0413">Isomerase</keyword>
<protein>
    <recommendedName>
        <fullName evidence="5">Uronate isomerase</fullName>
        <ecNumber evidence="4">5.3.1.12</ecNumber>
    </recommendedName>
</protein>
<proteinExistence type="inferred from homology"/>
<evidence type="ECO:0000256" key="1">
    <source>
        <dbReference type="ARBA" id="ARBA00001165"/>
    </source>
</evidence>
<dbReference type="InterPro" id="IPR032466">
    <property type="entry name" value="Metal_Hydrolase"/>
</dbReference>